<organism evidence="1">
    <name type="scientific">bioreactor metagenome</name>
    <dbReference type="NCBI Taxonomy" id="1076179"/>
    <lineage>
        <taxon>unclassified sequences</taxon>
        <taxon>metagenomes</taxon>
        <taxon>ecological metagenomes</taxon>
    </lineage>
</organism>
<dbReference type="AlphaFoldDB" id="A0A644ZXK0"/>
<name>A0A644ZXK0_9ZZZZ</name>
<sequence length="54" mass="6327">MEAIGIKPLMAVTLKLFNLIIYKFTKKGYINDKYILFMQVYRPTEISIKIALMV</sequence>
<reference evidence="1" key="1">
    <citation type="submission" date="2019-08" db="EMBL/GenBank/DDBJ databases">
        <authorList>
            <person name="Kucharzyk K."/>
            <person name="Murdoch R.W."/>
            <person name="Higgins S."/>
            <person name="Loffler F."/>
        </authorList>
    </citation>
    <scope>NUCLEOTIDE SEQUENCE</scope>
</reference>
<proteinExistence type="predicted"/>
<evidence type="ECO:0000313" key="1">
    <source>
        <dbReference type="EMBL" id="MPM45477.1"/>
    </source>
</evidence>
<comment type="caution">
    <text evidence="1">The sequence shown here is derived from an EMBL/GenBank/DDBJ whole genome shotgun (WGS) entry which is preliminary data.</text>
</comment>
<dbReference type="EMBL" id="VSSQ01010889">
    <property type="protein sequence ID" value="MPM45477.1"/>
    <property type="molecule type" value="Genomic_DNA"/>
</dbReference>
<accession>A0A644ZXK0</accession>
<gene>
    <name evidence="1" type="ORF">SDC9_92164</name>
</gene>
<protein>
    <submittedName>
        <fullName evidence="1">Uncharacterized protein</fullName>
    </submittedName>
</protein>